<dbReference type="RefSeq" id="WP_184512543.1">
    <property type="nucleotide sequence ID" value="NZ_CP050292.1"/>
</dbReference>
<evidence type="ECO:0000313" key="1">
    <source>
        <dbReference type="EMBL" id="QND73998.1"/>
    </source>
</evidence>
<dbReference type="Proteomes" id="UP000515291">
    <property type="component" value="Chromosome"/>
</dbReference>
<organism evidence="1 2">
    <name type="scientific">Tardiphaga robiniae</name>
    <dbReference type="NCBI Taxonomy" id="943830"/>
    <lineage>
        <taxon>Bacteria</taxon>
        <taxon>Pseudomonadati</taxon>
        <taxon>Pseudomonadota</taxon>
        <taxon>Alphaproteobacteria</taxon>
        <taxon>Hyphomicrobiales</taxon>
        <taxon>Nitrobacteraceae</taxon>
        <taxon>Tardiphaga</taxon>
    </lineage>
</organism>
<dbReference type="AlphaFoldDB" id="A0A7G6U4R6"/>
<gene>
    <name evidence="1" type="ORF">HB776_24485</name>
</gene>
<proteinExistence type="predicted"/>
<dbReference type="EMBL" id="CP050292">
    <property type="protein sequence ID" value="QND73998.1"/>
    <property type="molecule type" value="Genomic_DNA"/>
</dbReference>
<evidence type="ECO:0000313" key="2">
    <source>
        <dbReference type="Proteomes" id="UP000515291"/>
    </source>
</evidence>
<protein>
    <submittedName>
        <fullName evidence="1">Uncharacterized protein</fullName>
    </submittedName>
</protein>
<accession>A0A7G6U4R6</accession>
<dbReference type="KEGG" id="trb:HB776_24485"/>
<name>A0A7G6U4R6_9BRAD</name>
<sequence>MVKRISYENESQSVLDACIGYLDGIAKYLSDPQTGLPDPAPLLDARFPTSKIASPAAFSDNELGLDWPTIAATIEDSSTENARLFDPWYFVVLLLLELPGGRIIVHTSNHSKYAYLGYAGSNKSDHITVRRIVANTPRWADTIEMRTHHDLRRPSLRFVSKDVRTILGFKTRGLSRGRLDAVARALQLFREQLKLHGKVSSRSFLPGIELAPNKGMTAANYASLLDAAFHLADAMHEQYSLSRPLKVGKEP</sequence>
<reference evidence="2" key="1">
    <citation type="journal article" date="2020" name="Mol. Plant Microbe">
        <title>Rhizobial microsymbionts of the narrowly endemic Oxytropis species growing in Kamchatka are characterized by significant genetic diversity and possess a set of genes that are associated with T3SS and T6SS secretion systems and can affect the development of symbiosis.</title>
        <authorList>
            <person name="Safronova V."/>
            <person name="Guro P."/>
            <person name="Sazanova A."/>
            <person name="Kuznetsova I."/>
            <person name="Belimov A."/>
            <person name="Yakubov V."/>
            <person name="Chirak E."/>
            <person name="Afonin A."/>
            <person name="Gogolev Y."/>
            <person name="Andronov E."/>
            <person name="Tikhonovich I."/>
        </authorList>
    </citation>
    <scope>NUCLEOTIDE SEQUENCE [LARGE SCALE GENOMIC DNA]</scope>
    <source>
        <strain evidence="2">581</strain>
    </source>
</reference>